<reference evidence="1" key="1">
    <citation type="submission" date="2014-07" db="EMBL/GenBank/DDBJ databases">
        <authorList>
            <person name="Martin A.A"/>
            <person name="De Silva N."/>
        </authorList>
    </citation>
    <scope>NUCLEOTIDE SEQUENCE</scope>
</reference>
<dbReference type="WBParaSite" id="SVE_1308700.1">
    <property type="protein sequence ID" value="SVE_1308700.1"/>
    <property type="gene ID" value="SVE_1308700"/>
</dbReference>
<dbReference type="Proteomes" id="UP000035680">
    <property type="component" value="Unassembled WGS sequence"/>
</dbReference>
<organism evidence="1 2">
    <name type="scientific">Strongyloides venezuelensis</name>
    <name type="common">Threadworm</name>
    <dbReference type="NCBI Taxonomy" id="75913"/>
    <lineage>
        <taxon>Eukaryota</taxon>
        <taxon>Metazoa</taxon>
        <taxon>Ecdysozoa</taxon>
        <taxon>Nematoda</taxon>
        <taxon>Chromadorea</taxon>
        <taxon>Rhabditida</taxon>
        <taxon>Tylenchina</taxon>
        <taxon>Panagrolaimomorpha</taxon>
        <taxon>Strongyloidoidea</taxon>
        <taxon>Strongyloididae</taxon>
        <taxon>Strongyloides</taxon>
    </lineage>
</organism>
<dbReference type="AlphaFoldDB" id="A0A0K0FS28"/>
<protein>
    <submittedName>
        <fullName evidence="2">Uncharacterized protein</fullName>
    </submittedName>
</protein>
<sequence length="120" mass="13596">MLIANERASSIIHHDGVFFIFDTHFIDQNGRYFSNNVSCMTNQVCNKSIFDLNGVNISIKNISDANSDISTTRKNGKARNEEIISNQHYLGPLSTNCKHCQVTSYEKETKHKQCCEFGAF</sequence>
<evidence type="ECO:0000313" key="1">
    <source>
        <dbReference type="Proteomes" id="UP000035680"/>
    </source>
</evidence>
<name>A0A0K0FS28_STRVS</name>
<evidence type="ECO:0000313" key="2">
    <source>
        <dbReference type="WBParaSite" id="SVE_1308700.1"/>
    </source>
</evidence>
<proteinExistence type="predicted"/>
<accession>A0A0K0FS28</accession>
<reference evidence="2" key="2">
    <citation type="submission" date="2015-08" db="UniProtKB">
        <authorList>
            <consortium name="WormBaseParasite"/>
        </authorList>
    </citation>
    <scope>IDENTIFICATION</scope>
</reference>
<keyword evidence="1" id="KW-1185">Reference proteome</keyword>
<dbReference type="STRING" id="75913.A0A0K0FS28"/>